<dbReference type="AlphaFoldDB" id="A0A1X6NLD4"/>
<sequence>MKATRGGVHAARCDRCQVSPWSRRRVLIGTALPPPWKRCSRPRGLRAGACPFLARCRRSRFTTSCRLDGGPHCARDCSRS</sequence>
<reference evidence="1 2" key="1">
    <citation type="submission" date="2017-03" db="EMBL/GenBank/DDBJ databases">
        <title>WGS assembly of Porphyra umbilicalis.</title>
        <authorList>
            <person name="Brawley S.H."/>
            <person name="Blouin N.A."/>
            <person name="Ficko-Blean E."/>
            <person name="Wheeler G.L."/>
            <person name="Lohr M."/>
            <person name="Goodson H.V."/>
            <person name="Jenkins J.W."/>
            <person name="Blaby-Haas C.E."/>
            <person name="Helliwell K.E."/>
            <person name="Chan C."/>
            <person name="Marriage T."/>
            <person name="Bhattacharya D."/>
            <person name="Klein A.S."/>
            <person name="Badis Y."/>
            <person name="Brodie J."/>
            <person name="Cao Y."/>
            <person name="Collen J."/>
            <person name="Dittami S.M."/>
            <person name="Gachon C.M."/>
            <person name="Green B.R."/>
            <person name="Karpowicz S."/>
            <person name="Kim J.W."/>
            <person name="Kudahl U."/>
            <person name="Lin S."/>
            <person name="Michel G."/>
            <person name="Mittag M."/>
            <person name="Olson B.J."/>
            <person name="Pangilinan J."/>
            <person name="Peng Y."/>
            <person name="Qiu H."/>
            <person name="Shu S."/>
            <person name="Singer J.T."/>
            <person name="Smith A.G."/>
            <person name="Sprecher B.N."/>
            <person name="Wagner V."/>
            <person name="Wang W."/>
            <person name="Wang Z.-Y."/>
            <person name="Yan J."/>
            <person name="Yarish C."/>
            <person name="Zoeuner-Riek S."/>
            <person name="Zhuang Y."/>
            <person name="Zou Y."/>
            <person name="Lindquist E.A."/>
            <person name="Grimwood J."/>
            <person name="Barry K."/>
            <person name="Rokhsar D.S."/>
            <person name="Schmutz J."/>
            <person name="Stiller J.W."/>
            <person name="Grossman A.R."/>
            <person name="Prochnik S.E."/>
        </authorList>
    </citation>
    <scope>NUCLEOTIDE SEQUENCE [LARGE SCALE GENOMIC DNA]</scope>
    <source>
        <strain evidence="1">4086291</strain>
    </source>
</reference>
<keyword evidence="2" id="KW-1185">Reference proteome</keyword>
<protein>
    <submittedName>
        <fullName evidence="1">Uncharacterized protein</fullName>
    </submittedName>
</protein>
<evidence type="ECO:0000313" key="1">
    <source>
        <dbReference type="EMBL" id="OSX69451.1"/>
    </source>
</evidence>
<gene>
    <name evidence="1" type="ORF">BU14_1502s0001</name>
</gene>
<dbReference type="Proteomes" id="UP000218209">
    <property type="component" value="Unassembled WGS sequence"/>
</dbReference>
<accession>A0A1X6NLD4</accession>
<evidence type="ECO:0000313" key="2">
    <source>
        <dbReference type="Proteomes" id="UP000218209"/>
    </source>
</evidence>
<proteinExistence type="predicted"/>
<name>A0A1X6NLD4_PORUM</name>
<dbReference type="EMBL" id="KV919545">
    <property type="protein sequence ID" value="OSX69451.1"/>
    <property type="molecule type" value="Genomic_DNA"/>
</dbReference>
<organism evidence="1 2">
    <name type="scientific">Porphyra umbilicalis</name>
    <name type="common">Purple laver</name>
    <name type="synonym">Red alga</name>
    <dbReference type="NCBI Taxonomy" id="2786"/>
    <lineage>
        <taxon>Eukaryota</taxon>
        <taxon>Rhodophyta</taxon>
        <taxon>Bangiophyceae</taxon>
        <taxon>Bangiales</taxon>
        <taxon>Bangiaceae</taxon>
        <taxon>Porphyra</taxon>
    </lineage>
</organism>